<evidence type="ECO:0000256" key="7">
    <source>
        <dbReference type="SAM" id="Phobius"/>
    </source>
</evidence>
<evidence type="ECO:0000256" key="5">
    <source>
        <dbReference type="PIRSR" id="PIRSR602401-1"/>
    </source>
</evidence>
<comment type="similarity">
    <text evidence="1 6">Belongs to the cytochrome P450 family.</text>
</comment>
<evidence type="ECO:0008006" key="10">
    <source>
        <dbReference type="Google" id="ProtNLM"/>
    </source>
</evidence>
<dbReference type="PANTHER" id="PTHR24296">
    <property type="entry name" value="CYTOCHROME P450"/>
    <property type="match status" value="1"/>
</dbReference>
<feature type="binding site" description="axial binding residue" evidence="5">
    <location>
        <position position="499"/>
    </location>
    <ligand>
        <name>heme</name>
        <dbReference type="ChEBI" id="CHEBI:30413"/>
    </ligand>
    <ligandPart>
        <name>Fe</name>
        <dbReference type="ChEBI" id="CHEBI:18248"/>
    </ligandPart>
</feature>
<proteinExistence type="inferred from homology"/>
<dbReference type="Proteomes" id="UP000036987">
    <property type="component" value="Unassembled WGS sequence"/>
</dbReference>
<feature type="transmembrane region" description="Helical" evidence="7">
    <location>
        <begin position="45"/>
        <end position="63"/>
    </location>
</feature>
<evidence type="ECO:0000256" key="2">
    <source>
        <dbReference type="ARBA" id="ARBA00022723"/>
    </source>
</evidence>
<keyword evidence="5 6" id="KW-0349">Heme</keyword>
<keyword evidence="2 5" id="KW-0479">Metal-binding</keyword>
<dbReference type="PRINTS" id="PR00385">
    <property type="entry name" value="P450"/>
</dbReference>
<dbReference type="CDD" id="cd11064">
    <property type="entry name" value="CYP86A"/>
    <property type="match status" value="1"/>
</dbReference>
<gene>
    <name evidence="8" type="ORF">ZOSMA_48G00670</name>
</gene>
<dbReference type="EMBL" id="LFYR01001410">
    <property type="protein sequence ID" value="KMZ62148.1"/>
    <property type="molecule type" value="Genomic_DNA"/>
</dbReference>
<dbReference type="GO" id="GO:0020037">
    <property type="term" value="F:heme binding"/>
    <property type="evidence" value="ECO:0007669"/>
    <property type="project" value="InterPro"/>
</dbReference>
<sequence>MNKVNKNKNILANLGNKLKFTLEFGLYISCVSTSENKKMVFKDEYILLIFLFIPILFLILNSFKQNFSKKRQGSESTSVLRSYPFLGTLPDFIINRHRFLEWITDILNQTTPRNTIVLNSPPIMPDGVITSNPLNVEHMLKTNFDNYPKGERSHLMLKELLGDGIFNSDGDHWRMQRKTASVLFNKKSLRIFVMETVQFEIIQRLIPMLDASVEKGSVLDLQDVLQRFAFDNICKVAFNVDPAALFEEEEKRHHDHTAISENFMTAFDYSTEMIAKGRFFDPITFSWRVKRYLNIGSEKRLKESIKIVNKFALDIIRSRKSNPCSDDLLSHFAKKEDSTEESLRDVIVNFLLAGRQTTSSTLTWFFWLLLSNPSVELNILDEIRSIKAKKQDYNNSGMFDFEQLREMNYLHAAISESLRLYPAVPLDTQKARNNDVMPDGTYVKKGSFVTYSAYSMGRNESIWGSDCCEFKPERWLVDGVFQPENTFKFPVFHAGPRICLGKEMAYIQMKSIVACVLDKFEYMIVKKTPPELLLSLTLRMKDGLQVKFKRREC</sequence>
<evidence type="ECO:0000256" key="6">
    <source>
        <dbReference type="RuleBase" id="RU000461"/>
    </source>
</evidence>
<dbReference type="GO" id="GO:0006629">
    <property type="term" value="P:lipid metabolic process"/>
    <property type="evidence" value="ECO:0007669"/>
    <property type="project" value="UniProtKB-ARBA"/>
</dbReference>
<keyword evidence="6" id="KW-0503">Monooxygenase</keyword>
<evidence type="ECO:0000313" key="9">
    <source>
        <dbReference type="Proteomes" id="UP000036987"/>
    </source>
</evidence>
<comment type="cofactor">
    <cofactor evidence="5">
        <name>heme</name>
        <dbReference type="ChEBI" id="CHEBI:30413"/>
    </cofactor>
</comment>
<dbReference type="InterPro" id="IPR017972">
    <property type="entry name" value="Cyt_P450_CS"/>
</dbReference>
<dbReference type="STRING" id="29655.A0A0K9NZL1"/>
<dbReference type="GO" id="GO:0005506">
    <property type="term" value="F:iron ion binding"/>
    <property type="evidence" value="ECO:0007669"/>
    <property type="project" value="InterPro"/>
</dbReference>
<evidence type="ECO:0000313" key="8">
    <source>
        <dbReference type="EMBL" id="KMZ62148.1"/>
    </source>
</evidence>
<dbReference type="PROSITE" id="PS00086">
    <property type="entry name" value="CYTOCHROME_P450"/>
    <property type="match status" value="1"/>
</dbReference>
<dbReference type="InterPro" id="IPR002401">
    <property type="entry name" value="Cyt_P450_E_grp-I"/>
</dbReference>
<evidence type="ECO:0000256" key="1">
    <source>
        <dbReference type="ARBA" id="ARBA00010617"/>
    </source>
</evidence>
<organism evidence="8 9">
    <name type="scientific">Zostera marina</name>
    <name type="common">Eelgrass</name>
    <dbReference type="NCBI Taxonomy" id="29655"/>
    <lineage>
        <taxon>Eukaryota</taxon>
        <taxon>Viridiplantae</taxon>
        <taxon>Streptophyta</taxon>
        <taxon>Embryophyta</taxon>
        <taxon>Tracheophyta</taxon>
        <taxon>Spermatophyta</taxon>
        <taxon>Magnoliopsida</taxon>
        <taxon>Liliopsida</taxon>
        <taxon>Zosteraceae</taxon>
        <taxon>Zostera</taxon>
    </lineage>
</organism>
<reference evidence="9" key="1">
    <citation type="journal article" date="2016" name="Nature">
        <title>The genome of the seagrass Zostera marina reveals angiosperm adaptation to the sea.</title>
        <authorList>
            <person name="Olsen J.L."/>
            <person name="Rouze P."/>
            <person name="Verhelst B."/>
            <person name="Lin Y.-C."/>
            <person name="Bayer T."/>
            <person name="Collen J."/>
            <person name="Dattolo E."/>
            <person name="De Paoli E."/>
            <person name="Dittami S."/>
            <person name="Maumus F."/>
            <person name="Michel G."/>
            <person name="Kersting A."/>
            <person name="Lauritano C."/>
            <person name="Lohaus R."/>
            <person name="Toepel M."/>
            <person name="Tonon T."/>
            <person name="Vanneste K."/>
            <person name="Amirebrahimi M."/>
            <person name="Brakel J."/>
            <person name="Bostroem C."/>
            <person name="Chovatia M."/>
            <person name="Grimwood J."/>
            <person name="Jenkins J.W."/>
            <person name="Jueterbock A."/>
            <person name="Mraz A."/>
            <person name="Stam W.T."/>
            <person name="Tice H."/>
            <person name="Bornberg-Bauer E."/>
            <person name="Green P.J."/>
            <person name="Pearson G.A."/>
            <person name="Procaccini G."/>
            <person name="Duarte C.M."/>
            <person name="Schmutz J."/>
            <person name="Reusch T.B.H."/>
            <person name="Van de Peer Y."/>
        </authorList>
    </citation>
    <scope>NUCLEOTIDE SEQUENCE [LARGE SCALE GENOMIC DNA]</scope>
    <source>
        <strain evidence="9">cv. Finnish</strain>
    </source>
</reference>
<name>A0A0K9NZL1_ZOSMR</name>
<dbReference type="AlphaFoldDB" id="A0A0K9NZL1"/>
<dbReference type="OrthoDB" id="1470350at2759"/>
<evidence type="ECO:0000256" key="3">
    <source>
        <dbReference type="ARBA" id="ARBA00023002"/>
    </source>
</evidence>
<dbReference type="PRINTS" id="PR00463">
    <property type="entry name" value="EP450I"/>
</dbReference>
<dbReference type="Pfam" id="PF00067">
    <property type="entry name" value="p450"/>
    <property type="match status" value="1"/>
</dbReference>
<dbReference type="Gene3D" id="1.10.630.10">
    <property type="entry name" value="Cytochrome P450"/>
    <property type="match status" value="1"/>
</dbReference>
<dbReference type="GO" id="GO:0004497">
    <property type="term" value="F:monooxygenase activity"/>
    <property type="evidence" value="ECO:0007669"/>
    <property type="project" value="UniProtKB-KW"/>
</dbReference>
<dbReference type="OMA" id="SSCEHSD"/>
<comment type="caution">
    <text evidence="8">The sequence shown here is derived from an EMBL/GenBank/DDBJ whole genome shotgun (WGS) entry which is preliminary data.</text>
</comment>
<dbReference type="InterPro" id="IPR001128">
    <property type="entry name" value="Cyt_P450"/>
</dbReference>
<dbReference type="InterPro" id="IPR036396">
    <property type="entry name" value="Cyt_P450_sf"/>
</dbReference>
<protein>
    <recommendedName>
        <fullName evidence="10">Cytochrome P450</fullName>
    </recommendedName>
</protein>
<dbReference type="GO" id="GO:0016705">
    <property type="term" value="F:oxidoreductase activity, acting on paired donors, with incorporation or reduction of molecular oxygen"/>
    <property type="evidence" value="ECO:0007669"/>
    <property type="project" value="InterPro"/>
</dbReference>
<keyword evidence="3 6" id="KW-0560">Oxidoreductase</keyword>
<keyword evidence="7" id="KW-1133">Transmembrane helix</keyword>
<keyword evidence="4 5" id="KW-0408">Iron</keyword>
<dbReference type="SUPFAM" id="SSF48264">
    <property type="entry name" value="Cytochrome P450"/>
    <property type="match status" value="1"/>
</dbReference>
<keyword evidence="9" id="KW-1185">Reference proteome</keyword>
<keyword evidence="7" id="KW-0812">Transmembrane</keyword>
<evidence type="ECO:0000256" key="4">
    <source>
        <dbReference type="ARBA" id="ARBA00023004"/>
    </source>
</evidence>
<keyword evidence="7" id="KW-0472">Membrane</keyword>
<accession>A0A0K9NZL1</accession>